<dbReference type="Proteomes" id="UP000822688">
    <property type="component" value="Chromosome 3"/>
</dbReference>
<name>A0A8T0II66_CERPU</name>
<feature type="compositionally biased region" description="Basic and acidic residues" evidence="1">
    <location>
        <begin position="260"/>
        <end position="275"/>
    </location>
</feature>
<feature type="compositionally biased region" description="Polar residues" evidence="1">
    <location>
        <begin position="303"/>
        <end position="316"/>
    </location>
</feature>
<dbReference type="InterPro" id="IPR053234">
    <property type="entry name" value="RPM1_Interactor"/>
</dbReference>
<dbReference type="PANTHER" id="PTHR33443">
    <property type="entry name" value="ZGC:112980"/>
    <property type="match status" value="1"/>
</dbReference>
<feature type="region of interest" description="Disordered" evidence="1">
    <location>
        <begin position="1"/>
        <end position="40"/>
    </location>
</feature>
<sequence>MVLDSNIYDISSSDDEEEDHSLDRNGSTGSAGLSPDFPKVFSMDAEEDDDVVIIDKPTVTSSVKRDKPRPMRFVDDDDCRILDTDPGATDITDIDPPLDSDELVMTGEKGPVACRDFAHARYQCVRYPFKTTLHSKFCAQCHCYVCDSLAPCTQWGDGSGSNDHCHATEESRWKTLRKLAKYGPVPSLAIPTTVVSAAPTPPLSNLSNYGNFTAAGRFLPSAVSLDTSSMTSLDTSSTLPINQAAVSQSPVSHPVGSRVPRQDHGISTTVKKDPLIIKLKPKARGKPSQPPHLGVRSPRPHSGNRSALPSPRTSPRTAPAPFSRTRDEIPPAGVQPPHFPQFASYPNPGPGRAGSGTVAGMPQHHSQSVPAFKTVPGREGGVAVMAPHVQFSLPNVAPYFSSPAPPLPSNPAPVHFSRTTVNSNAVPSYYPASAPPLPNSPPPYIPPPPSNAYNYSAPGAYDFPPPGVFDHNSARLPGTDATAAGLVPPVPHIPDSRYVSASALSTQQVNCNVNTATFYEGHSGAQPYDYLAQGYRSPVDSAHYPSSSYISSNGGNADILVGATEGWVEDATAHFDSFGNGILGTAPDHDHQAASSLNDVLEQMAGDDYLWEQFPCW</sequence>
<evidence type="ECO:0000313" key="2">
    <source>
        <dbReference type="EMBL" id="KAG0583460.1"/>
    </source>
</evidence>
<evidence type="ECO:0000313" key="3">
    <source>
        <dbReference type="Proteomes" id="UP000822688"/>
    </source>
</evidence>
<dbReference type="AlphaFoldDB" id="A0A8T0II66"/>
<feature type="region of interest" description="Disordered" evidence="1">
    <location>
        <begin position="245"/>
        <end position="370"/>
    </location>
</feature>
<protein>
    <submittedName>
        <fullName evidence="2">Uncharacterized protein</fullName>
    </submittedName>
</protein>
<dbReference type="PANTHER" id="PTHR33443:SF30">
    <property type="entry name" value="SARCOSINE DEHYDROGENASE-2C PROTEIN"/>
    <property type="match status" value="1"/>
</dbReference>
<keyword evidence="3" id="KW-1185">Reference proteome</keyword>
<accession>A0A8T0II66</accession>
<organism evidence="2 3">
    <name type="scientific">Ceratodon purpureus</name>
    <name type="common">Fire moss</name>
    <name type="synonym">Dicranum purpureum</name>
    <dbReference type="NCBI Taxonomy" id="3225"/>
    <lineage>
        <taxon>Eukaryota</taxon>
        <taxon>Viridiplantae</taxon>
        <taxon>Streptophyta</taxon>
        <taxon>Embryophyta</taxon>
        <taxon>Bryophyta</taxon>
        <taxon>Bryophytina</taxon>
        <taxon>Bryopsida</taxon>
        <taxon>Dicranidae</taxon>
        <taxon>Pseudoditrichales</taxon>
        <taxon>Ditrichaceae</taxon>
        <taxon>Ceratodon</taxon>
    </lineage>
</organism>
<proteinExistence type="predicted"/>
<comment type="caution">
    <text evidence="2">The sequence shown here is derived from an EMBL/GenBank/DDBJ whole genome shotgun (WGS) entry which is preliminary data.</text>
</comment>
<evidence type="ECO:0000256" key="1">
    <source>
        <dbReference type="SAM" id="MobiDB-lite"/>
    </source>
</evidence>
<gene>
    <name evidence="2" type="ORF">KC19_3G137700</name>
</gene>
<reference evidence="2" key="1">
    <citation type="submission" date="2020-06" db="EMBL/GenBank/DDBJ databases">
        <title>WGS assembly of Ceratodon purpureus strain R40.</title>
        <authorList>
            <person name="Carey S.B."/>
            <person name="Jenkins J."/>
            <person name="Shu S."/>
            <person name="Lovell J.T."/>
            <person name="Sreedasyam A."/>
            <person name="Maumus F."/>
            <person name="Tiley G.P."/>
            <person name="Fernandez-Pozo N."/>
            <person name="Barry K."/>
            <person name="Chen C."/>
            <person name="Wang M."/>
            <person name="Lipzen A."/>
            <person name="Daum C."/>
            <person name="Saski C.A."/>
            <person name="Payton A.C."/>
            <person name="Mcbreen J.C."/>
            <person name="Conrad R.E."/>
            <person name="Kollar L.M."/>
            <person name="Olsson S."/>
            <person name="Huttunen S."/>
            <person name="Landis J.B."/>
            <person name="Wickett N.J."/>
            <person name="Johnson M.G."/>
            <person name="Rensing S.A."/>
            <person name="Grimwood J."/>
            <person name="Schmutz J."/>
            <person name="Mcdaniel S.F."/>
        </authorList>
    </citation>
    <scope>NUCLEOTIDE SEQUENCE</scope>
    <source>
        <strain evidence="2">R40</strain>
    </source>
</reference>
<dbReference type="EMBL" id="CM026423">
    <property type="protein sequence ID" value="KAG0583460.1"/>
    <property type="molecule type" value="Genomic_DNA"/>
</dbReference>